<dbReference type="CDD" id="cd03674">
    <property type="entry name" value="NUDIX_Hydrolase"/>
    <property type="match status" value="1"/>
</dbReference>
<comment type="similarity">
    <text evidence="1">Belongs to the Nudix hydrolase family.</text>
</comment>
<dbReference type="InterPro" id="IPR015797">
    <property type="entry name" value="NUDIX_hydrolase-like_dom_sf"/>
</dbReference>
<dbReference type="InterPro" id="IPR000086">
    <property type="entry name" value="NUDIX_hydrolase_dom"/>
</dbReference>
<name>A0A1M7KGP6_9FIRM</name>
<dbReference type="Proteomes" id="UP000184038">
    <property type="component" value="Unassembled WGS sequence"/>
</dbReference>
<evidence type="ECO:0000313" key="4">
    <source>
        <dbReference type="Proteomes" id="UP000184038"/>
    </source>
</evidence>
<dbReference type="STRING" id="1120996.SAMN02746066_02739"/>
<proteinExistence type="inferred from homology"/>
<reference evidence="3 4" key="1">
    <citation type="submission" date="2016-11" db="EMBL/GenBank/DDBJ databases">
        <authorList>
            <person name="Jaros S."/>
            <person name="Januszkiewicz K."/>
            <person name="Wedrychowicz H."/>
        </authorList>
    </citation>
    <scope>NUCLEOTIDE SEQUENCE [LARGE SCALE GENOMIC DNA]</scope>
    <source>
        <strain evidence="3 4">DSM 15930</strain>
    </source>
</reference>
<evidence type="ECO:0000256" key="1">
    <source>
        <dbReference type="ARBA" id="ARBA00005582"/>
    </source>
</evidence>
<keyword evidence="4" id="KW-1185">Reference proteome</keyword>
<dbReference type="RefSeq" id="WP_073288616.1">
    <property type="nucleotide sequence ID" value="NZ_FRCP01000013.1"/>
</dbReference>
<dbReference type="PROSITE" id="PS51462">
    <property type="entry name" value="NUDIX"/>
    <property type="match status" value="1"/>
</dbReference>
<sequence>MNWIDEIRNYNPFNEQEKQDKKVALDYITTFPNILTRENEFAHMTASSWIVNKDRTKVLMIFHNIYQSWAWTGGHADGEDNLLNVAIRETMEETGIKNIKPLQEDIFSLELLCVDGHVKRGKYVSSHIHINVTYLLEADESEALAIKEDENSGVRWIDIDDAVQISNEQNMKVVYTKLNKKLKSVTI</sequence>
<dbReference type="PANTHER" id="PTHR43736">
    <property type="entry name" value="ADP-RIBOSE PYROPHOSPHATASE"/>
    <property type="match status" value="1"/>
</dbReference>
<dbReference type="Pfam" id="PF00293">
    <property type="entry name" value="NUDIX"/>
    <property type="match status" value="1"/>
</dbReference>
<dbReference type="Gene3D" id="3.90.79.10">
    <property type="entry name" value="Nucleoside Triphosphate Pyrophosphohydrolase"/>
    <property type="match status" value="1"/>
</dbReference>
<dbReference type="PANTHER" id="PTHR43736:SF1">
    <property type="entry name" value="DIHYDRONEOPTERIN TRIPHOSPHATE DIPHOSPHATASE"/>
    <property type="match status" value="1"/>
</dbReference>
<dbReference type="SUPFAM" id="SSF55811">
    <property type="entry name" value="Nudix"/>
    <property type="match status" value="1"/>
</dbReference>
<evidence type="ECO:0000259" key="2">
    <source>
        <dbReference type="PROSITE" id="PS51462"/>
    </source>
</evidence>
<protein>
    <submittedName>
        <fullName evidence="3">ADP-ribose pyrophosphatase YjhB, NUDIX family</fullName>
    </submittedName>
</protein>
<organism evidence="3 4">
    <name type="scientific">Anaerosporobacter mobilis DSM 15930</name>
    <dbReference type="NCBI Taxonomy" id="1120996"/>
    <lineage>
        <taxon>Bacteria</taxon>
        <taxon>Bacillati</taxon>
        <taxon>Bacillota</taxon>
        <taxon>Clostridia</taxon>
        <taxon>Lachnospirales</taxon>
        <taxon>Lachnospiraceae</taxon>
        <taxon>Anaerosporobacter</taxon>
    </lineage>
</organism>
<dbReference type="AlphaFoldDB" id="A0A1M7KGP6"/>
<gene>
    <name evidence="3" type="ORF">SAMN02746066_02739</name>
</gene>
<accession>A0A1M7KGP6</accession>
<evidence type="ECO:0000313" key="3">
    <source>
        <dbReference type="EMBL" id="SHM64268.1"/>
    </source>
</evidence>
<dbReference type="OrthoDB" id="9787880at2"/>
<dbReference type="EMBL" id="FRCP01000013">
    <property type="protein sequence ID" value="SHM64268.1"/>
    <property type="molecule type" value="Genomic_DNA"/>
</dbReference>
<feature type="domain" description="Nudix hydrolase" evidence="2">
    <location>
        <begin position="41"/>
        <end position="181"/>
    </location>
</feature>